<proteinExistence type="predicted"/>
<evidence type="ECO:0000313" key="1">
    <source>
        <dbReference type="EMBL" id="WKN34395.1"/>
    </source>
</evidence>
<accession>A0AA49GKT5</accession>
<dbReference type="EMBL" id="CP120682">
    <property type="protein sequence ID" value="WKN34395.1"/>
    <property type="molecule type" value="Genomic_DNA"/>
</dbReference>
<gene>
    <name evidence="1" type="ORF">K4G66_18630</name>
</gene>
<protein>
    <submittedName>
        <fullName evidence="1">Uncharacterized protein</fullName>
    </submittedName>
</protein>
<reference evidence="1" key="2">
    <citation type="journal article" date="2024" name="Antonie Van Leeuwenhoek">
        <title>Roseihalotalea indica gen. nov., sp. nov., a halophilic Bacteroidetes from mesopelagic Southwest Indian Ocean with higher carbohydrate metabolic potential.</title>
        <authorList>
            <person name="Chen B."/>
            <person name="Zhang M."/>
            <person name="Lin D."/>
            <person name="Ye J."/>
            <person name="Tang K."/>
        </authorList>
    </citation>
    <scope>NUCLEOTIDE SEQUENCE</scope>
    <source>
        <strain evidence="1">TK19036</strain>
    </source>
</reference>
<dbReference type="AlphaFoldDB" id="A0AA49GKT5"/>
<organism evidence="1">
    <name type="scientific">Roseihalotalea indica</name>
    <dbReference type="NCBI Taxonomy" id="2867963"/>
    <lineage>
        <taxon>Bacteria</taxon>
        <taxon>Pseudomonadati</taxon>
        <taxon>Bacteroidota</taxon>
        <taxon>Cytophagia</taxon>
        <taxon>Cytophagales</taxon>
        <taxon>Catalimonadaceae</taxon>
        <taxon>Roseihalotalea</taxon>
    </lineage>
</organism>
<reference evidence="1" key="1">
    <citation type="journal article" date="2023" name="Comput. Struct. Biotechnol. J.">
        <title>Discovery of a novel marine Bacteroidetes with a rich repertoire of carbohydrate-active enzymes.</title>
        <authorList>
            <person name="Chen B."/>
            <person name="Liu G."/>
            <person name="Chen Q."/>
            <person name="Wang H."/>
            <person name="Liu L."/>
            <person name="Tang K."/>
        </authorList>
    </citation>
    <scope>NUCLEOTIDE SEQUENCE</scope>
    <source>
        <strain evidence="1">TK19036</strain>
    </source>
</reference>
<name>A0AA49GKT5_9BACT</name>
<sequence>MSYTFDIYRRMLQGDWAPLYFPLEAPEQLAWYRYLSQAPEDAVKQVYAQFTLSETDPPSIQSLQAYLLERHRMPTFVEKKHTVQTPENISGETLLTQVLEHLSLSEEAVLEWYHWQDGEAGLHVELFARYPLEALSSAERRYHFFQCLLTEQRTAAQQPMLDHVHQTTSRKQARKYVQDNQRALLTYAELIKTLISETPLESLPSGAYTLPDIYFAILQSLKEMEGFLAQHFSPYLDPALPTINAGAHSSGRDQQLETLLASLQTAGIHVALLTILKKALIPRNTPGKFVNSISRRYQRQLRKALDAFVAQESVDQQALQRLLIRQNFNDPAFIAWCSSRLQEEITSVRDINERLQLLYRYRKVYRQLPLNTTPGYHPNQPTAHAQLLGWIEEEIAYLKQVGDIAEPALEASPRIKTNLSVPELSLLIRAFFEVEVLPEQTKAHVYRQFSQIFDSVSQEGISVNTLRDHQYRPSRHTIASLKDKVIAMMNFLNQL</sequence>